<name>A0A0E0A0H0_9ORYZ</name>
<keyword evidence="9" id="KW-0460">Magnesium</keyword>
<evidence type="ECO:0000259" key="13">
    <source>
        <dbReference type="Pfam" id="PF00205"/>
    </source>
</evidence>
<dbReference type="Gene3D" id="3.40.50.1220">
    <property type="entry name" value="TPP-binding domain"/>
    <property type="match status" value="1"/>
</dbReference>
<evidence type="ECO:0000256" key="2">
    <source>
        <dbReference type="ARBA" id="ARBA00001920"/>
    </source>
</evidence>
<sequence length="1442" mass="159996">MGLGFKHIKELLSGDTAVIAETGDSWFNCQKLRLPEGCGYEFQMQYGSIGWSVGATLGYAQAAKDKRVISCIGDGSFQMTAQDVSTMLRCGQKSIIFLINNGGYTIEVEIHDGPYNVIKNWDYTGLIDAIHNSDGNCWTKKVRTEEELIEAIATATGAKKDCLCFIEIIVHKDDTSKELLEWGSRVGSPVLHCSSLLAPKSSPPVRKYENFYYEETVTVGKINCPLFQPAAPSSPNESLLLRDFCFLPQKKDRSYKEVLLSQPPPAPQPKTKTSRSPTLHKEIPIANHCFRCLASDHLVRDCRDPIRCILCRRLSHHMTFAACFAHAYIDPPAACPASIIRGAIRARLPNITYALHPTCRGALVLEFDSPVDREAAIELGNPLNSMGHNVTLDEIKIALDVLGEVIEIDEQWTIGKDYSSLRLILETHRDRVIPTFIWVNNPLHDGTATKIQVIHTWDRAESFDDNGHYFRRFPPYQPPRNPPQQRQTSYLQFLRQQRAAMLPRFNPMQRNGMEALDQGSGSAEPITEVIALPWYNNWNVFSGQEDPENLEVTTQLETSQRPDTPQLSDDPVQAPSAQFAGESGKFPRVKKAAVKPPGPSEEIHRQSDRLVAKEPSSFQSMKDKAVRVKNIKVKLAACSIRLQHTFRKHNLLNDPSLHVSPSAIKELASVCNLDEAATKELESVLMAPAIVVLQETKLSNISPSDLRSFLPPSLISIVFSPASGSSGGLVTAWNSSLLSKTTFISRKHTLTVGFSYNISNLCFFVTNVYAPTDPLQKTFFLDDLLELSSNFSGPWMLIGDFNLIRSPHEKNNPSFDHLSADLFNEKINELALLEIPLFDRLFTWSNKRDTPALTKIDRAFINQVWNLSLPNTSLTSLIRSTSDHVPLKATIQTTIPKPQVFRFENYLLRSPNFLPSVLSAWAGHASSSNHADAAGSLVANLKRARGAAKSWLNVTSQNDPKIYSLNENLPVICIVGGPNSNDYGTNRILHHTIGLPDFSQELRCFQTITCYQAVINNLDDAHEQIDTAIATALRESKPVYISVGCNLAGLSHPTFSREPVPLFISPRLSNKANLEYAVEAAADFLNKAVKPVMVGGPKIRVAKAKKAFAGIAESSGYPFAVMPSAKGLVPEHHPRFIGTYWGAVSTTFCAEIVESADAYLFAGPIFNDYSSVGYSLLLKREKAVIVQPDRVVVGNGPAFGCILMTEFLDALAKRLDRNTTAYDNYRRIFIPDREPPNGQPDEPLRVNILFKHIKEMLSGDTAVIAETGDSWFNCQKLRLPEGCGYEFQMQYGSIGWSVGATLGYAQAAKDKRVISCIGDGSFQMTAQDVSTMLRCGQKSIIFLINNGGYTIEVEIHDGPYNVIKNWDYTGLIDAIHNSDGNCWTKKVRTEEELIEAIATATGAKKDCLCFIEIIVHKDDTSKELLEWGSRVSAANSRPPNPQ</sequence>
<dbReference type="Proteomes" id="UP000026961">
    <property type="component" value="Chromosome 5"/>
</dbReference>
<keyword evidence="8" id="KW-0210">Decarboxylase</keyword>
<dbReference type="EC" id="4.1.1.1" evidence="6"/>
<dbReference type="CDD" id="cd02005">
    <property type="entry name" value="TPP_PDC_IPDC"/>
    <property type="match status" value="2"/>
</dbReference>
<evidence type="ECO:0000259" key="14">
    <source>
        <dbReference type="Pfam" id="PF02775"/>
    </source>
</evidence>
<dbReference type="PANTHER" id="PTHR43452">
    <property type="entry name" value="PYRUVATE DECARBOXYLASE"/>
    <property type="match status" value="1"/>
</dbReference>
<feature type="domain" description="Endonuclease/exonuclease/phosphatase" evidence="15">
    <location>
        <begin position="678"/>
        <end position="884"/>
    </location>
</feature>
<proteinExistence type="inferred from homology"/>
<feature type="domain" description="Thiamine pyrophosphate enzyme TPP-binding" evidence="14">
    <location>
        <begin position="43"/>
        <end position="167"/>
    </location>
</feature>
<comment type="cofactor">
    <cofactor evidence="3">
        <name>thiamine diphosphate</name>
        <dbReference type="ChEBI" id="CHEBI:58937"/>
    </cofactor>
</comment>
<comment type="similarity">
    <text evidence="4">Belongs to the TPP enzyme family.</text>
</comment>
<dbReference type="GO" id="GO:0000949">
    <property type="term" value="P:aromatic amino acid family catabolic process to alcohol via Ehrlich pathway"/>
    <property type="evidence" value="ECO:0007669"/>
    <property type="project" value="TreeGrafter"/>
</dbReference>
<evidence type="ECO:0000256" key="9">
    <source>
        <dbReference type="ARBA" id="ARBA00022842"/>
    </source>
</evidence>
<dbReference type="Pfam" id="PF02775">
    <property type="entry name" value="TPP_enzyme_C"/>
    <property type="match status" value="2"/>
</dbReference>
<dbReference type="InterPro" id="IPR005135">
    <property type="entry name" value="Endo/exonuclease/phosphatase"/>
</dbReference>
<evidence type="ECO:0000256" key="8">
    <source>
        <dbReference type="ARBA" id="ARBA00022793"/>
    </source>
</evidence>
<dbReference type="FunFam" id="3.40.50.970:FF:000021">
    <property type="entry name" value="Pyruvate decarboxylase 1"/>
    <property type="match status" value="2"/>
</dbReference>
<evidence type="ECO:0000256" key="4">
    <source>
        <dbReference type="ARBA" id="ARBA00007812"/>
    </source>
</evidence>
<keyword evidence="10" id="KW-0786">Thiamine pyrophosphate</keyword>
<evidence type="ECO:0000313" key="17">
    <source>
        <dbReference type="Proteomes" id="UP000026961"/>
    </source>
</evidence>
<feature type="region of interest" description="Disordered" evidence="12">
    <location>
        <begin position="550"/>
        <end position="616"/>
    </location>
</feature>
<evidence type="ECO:0000256" key="1">
    <source>
        <dbReference type="ARBA" id="ARBA00001041"/>
    </source>
</evidence>
<evidence type="ECO:0000256" key="5">
    <source>
        <dbReference type="ARBA" id="ARBA00011881"/>
    </source>
</evidence>
<dbReference type="Gene3D" id="3.40.50.970">
    <property type="match status" value="3"/>
</dbReference>
<evidence type="ECO:0000313" key="16">
    <source>
        <dbReference type="EnsemblPlants" id="OGLUM05G20860.1"/>
    </source>
</evidence>
<dbReference type="Pfam" id="PF00205">
    <property type="entry name" value="TPP_enzyme_M"/>
    <property type="match status" value="1"/>
</dbReference>
<dbReference type="Gene3D" id="3.60.10.10">
    <property type="entry name" value="Endonuclease/exonuclease/phosphatase"/>
    <property type="match status" value="1"/>
</dbReference>
<evidence type="ECO:0000259" key="15">
    <source>
        <dbReference type="Pfam" id="PF03372"/>
    </source>
</evidence>
<dbReference type="FunFam" id="3.40.50.1220:FF:000009">
    <property type="entry name" value="Pyruvate decarboxylase 1"/>
    <property type="match status" value="1"/>
</dbReference>
<dbReference type="InterPro" id="IPR036691">
    <property type="entry name" value="Endo/exonu/phosph_ase_sf"/>
</dbReference>
<dbReference type="InterPro" id="IPR029035">
    <property type="entry name" value="DHS-like_NAD/FAD-binding_dom"/>
</dbReference>
<dbReference type="InterPro" id="IPR012000">
    <property type="entry name" value="Thiamin_PyroP_enz_cen_dom"/>
</dbReference>
<dbReference type="InterPro" id="IPR047214">
    <property type="entry name" value="TPP_PDC_IPDC"/>
</dbReference>
<evidence type="ECO:0000256" key="10">
    <source>
        <dbReference type="ARBA" id="ARBA00023052"/>
    </source>
</evidence>
<evidence type="ECO:0000256" key="7">
    <source>
        <dbReference type="ARBA" id="ARBA00022723"/>
    </source>
</evidence>
<keyword evidence="17" id="KW-1185">Reference proteome</keyword>
<comment type="cofactor">
    <cofactor evidence="2">
        <name>a metal cation</name>
        <dbReference type="ChEBI" id="CHEBI:25213"/>
    </cofactor>
</comment>
<keyword evidence="11" id="KW-0456">Lyase</keyword>
<accession>A0A0E0A0H0</accession>
<dbReference type="InterPro" id="IPR011766">
    <property type="entry name" value="TPP_enzyme_TPP-bd"/>
</dbReference>
<dbReference type="Pfam" id="PF03372">
    <property type="entry name" value="Exo_endo_phos"/>
    <property type="match status" value="1"/>
</dbReference>
<keyword evidence="7" id="KW-0479">Metal-binding</keyword>
<dbReference type="EnsemblPlants" id="OGLUM05G20860.1">
    <property type="protein sequence ID" value="OGLUM05G20860.1"/>
    <property type="gene ID" value="OGLUM05G20860"/>
</dbReference>
<organism evidence="16">
    <name type="scientific">Oryza glumipatula</name>
    <dbReference type="NCBI Taxonomy" id="40148"/>
    <lineage>
        <taxon>Eukaryota</taxon>
        <taxon>Viridiplantae</taxon>
        <taxon>Streptophyta</taxon>
        <taxon>Embryophyta</taxon>
        <taxon>Tracheophyta</taxon>
        <taxon>Spermatophyta</taxon>
        <taxon>Magnoliopsida</taxon>
        <taxon>Liliopsida</taxon>
        <taxon>Poales</taxon>
        <taxon>Poaceae</taxon>
        <taxon>BOP clade</taxon>
        <taxon>Oryzoideae</taxon>
        <taxon>Oryzeae</taxon>
        <taxon>Oryzinae</taxon>
        <taxon>Oryza</taxon>
    </lineage>
</organism>
<dbReference type="GO" id="GO:0030976">
    <property type="term" value="F:thiamine pyrophosphate binding"/>
    <property type="evidence" value="ECO:0007669"/>
    <property type="project" value="InterPro"/>
</dbReference>
<evidence type="ECO:0000256" key="3">
    <source>
        <dbReference type="ARBA" id="ARBA00001964"/>
    </source>
</evidence>
<protein>
    <recommendedName>
        <fullName evidence="6">pyruvate decarboxylase</fullName>
        <ecNumber evidence="6">4.1.1.1</ecNumber>
    </recommendedName>
</protein>
<dbReference type="InterPro" id="IPR012110">
    <property type="entry name" value="PDC/IPDC-like"/>
</dbReference>
<dbReference type="STRING" id="40148.A0A0E0A0H0"/>
<evidence type="ECO:0000256" key="6">
    <source>
        <dbReference type="ARBA" id="ARBA00013202"/>
    </source>
</evidence>
<dbReference type="SUPFAM" id="SSF52467">
    <property type="entry name" value="DHS-like NAD/FAD-binding domain"/>
    <property type="match status" value="1"/>
</dbReference>
<evidence type="ECO:0000256" key="11">
    <source>
        <dbReference type="ARBA" id="ARBA00023239"/>
    </source>
</evidence>
<dbReference type="GO" id="GO:0005829">
    <property type="term" value="C:cytosol"/>
    <property type="evidence" value="ECO:0007669"/>
    <property type="project" value="TreeGrafter"/>
</dbReference>
<dbReference type="eggNOG" id="KOG1184">
    <property type="taxonomic scope" value="Eukaryota"/>
</dbReference>
<dbReference type="GO" id="GO:0004737">
    <property type="term" value="F:pyruvate decarboxylase activity"/>
    <property type="evidence" value="ECO:0007669"/>
    <property type="project" value="UniProtKB-EC"/>
</dbReference>
<dbReference type="HOGENOM" id="CLU_251816_0_0_1"/>
<reference evidence="16" key="2">
    <citation type="submission" date="2018-05" db="EMBL/GenBank/DDBJ databases">
        <title>OgluRS3 (Oryza glumaepatula Reference Sequence Version 3).</title>
        <authorList>
            <person name="Zhang J."/>
            <person name="Kudrna D."/>
            <person name="Lee S."/>
            <person name="Talag J."/>
            <person name="Welchert J."/>
            <person name="Wing R.A."/>
        </authorList>
    </citation>
    <scope>NUCLEOTIDE SEQUENCE [LARGE SCALE GENOMIC DNA]</scope>
</reference>
<dbReference type="eggNOG" id="KOG1075">
    <property type="taxonomic scope" value="Eukaryota"/>
</dbReference>
<comment type="catalytic activity">
    <reaction evidence="1">
        <text>a 2-oxocarboxylate + H(+) = an aldehyde + CO2</text>
        <dbReference type="Rhea" id="RHEA:11628"/>
        <dbReference type="ChEBI" id="CHEBI:15378"/>
        <dbReference type="ChEBI" id="CHEBI:16526"/>
        <dbReference type="ChEBI" id="CHEBI:17478"/>
        <dbReference type="ChEBI" id="CHEBI:35179"/>
        <dbReference type="EC" id="4.1.1.1"/>
    </reaction>
</comment>
<dbReference type="GO" id="GO:0000287">
    <property type="term" value="F:magnesium ion binding"/>
    <property type="evidence" value="ECO:0007669"/>
    <property type="project" value="InterPro"/>
</dbReference>
<evidence type="ECO:0000256" key="12">
    <source>
        <dbReference type="SAM" id="MobiDB-lite"/>
    </source>
</evidence>
<feature type="domain" description="Thiamine pyrophosphate enzyme TPP-binding" evidence="14">
    <location>
        <begin position="1289"/>
        <end position="1412"/>
    </location>
</feature>
<comment type="subunit">
    <text evidence="5">Homotetramer.</text>
</comment>
<feature type="compositionally biased region" description="Basic and acidic residues" evidence="12">
    <location>
        <begin position="601"/>
        <end position="612"/>
    </location>
</feature>
<dbReference type="SUPFAM" id="SSF52518">
    <property type="entry name" value="Thiamin diphosphate-binding fold (THDP-binding)"/>
    <property type="match status" value="3"/>
</dbReference>
<feature type="domain" description="Thiamine pyrophosphate enzyme central" evidence="13">
    <location>
        <begin position="1078"/>
        <end position="1195"/>
    </location>
</feature>
<dbReference type="Gramene" id="OGLUM05G20860.1">
    <property type="protein sequence ID" value="OGLUM05G20860.1"/>
    <property type="gene ID" value="OGLUM05G20860"/>
</dbReference>
<reference evidence="16" key="1">
    <citation type="submission" date="2015-04" db="UniProtKB">
        <authorList>
            <consortium name="EnsemblPlants"/>
        </authorList>
    </citation>
    <scope>IDENTIFICATION</scope>
</reference>
<dbReference type="PANTHER" id="PTHR43452:SF7">
    <property type="entry name" value="PYRUVATE DECARBOXYLASE 1"/>
    <property type="match status" value="1"/>
</dbReference>
<dbReference type="InterPro" id="IPR029061">
    <property type="entry name" value="THDP-binding"/>
</dbReference>
<feature type="compositionally biased region" description="Polar residues" evidence="12">
    <location>
        <begin position="551"/>
        <end position="567"/>
    </location>
</feature>
<dbReference type="SUPFAM" id="SSF56219">
    <property type="entry name" value="DNase I-like"/>
    <property type="match status" value="1"/>
</dbReference>